<dbReference type="Proteomes" id="UP000176923">
    <property type="component" value="Unassembled WGS sequence"/>
</dbReference>
<feature type="domain" description="Xylose isomerase-like TIM barrel" evidence="1">
    <location>
        <begin position="21"/>
        <end position="179"/>
    </location>
</feature>
<evidence type="ECO:0000259" key="1">
    <source>
        <dbReference type="Pfam" id="PF01261"/>
    </source>
</evidence>
<gene>
    <name evidence="2" type="ORF">A3D77_01735</name>
</gene>
<evidence type="ECO:0000313" key="2">
    <source>
        <dbReference type="EMBL" id="OGG15726.1"/>
    </source>
</evidence>
<dbReference type="AlphaFoldDB" id="A0A1F5ZTC0"/>
<dbReference type="STRING" id="1798382.A3D77_01735"/>
<dbReference type="SUPFAM" id="SSF51658">
    <property type="entry name" value="Xylose isomerase-like"/>
    <property type="match status" value="1"/>
</dbReference>
<dbReference type="Gene3D" id="3.20.20.150">
    <property type="entry name" value="Divalent-metal-dependent TIM barrel enzymes"/>
    <property type="match status" value="1"/>
</dbReference>
<comment type="caution">
    <text evidence="2">The sequence shown here is derived from an EMBL/GenBank/DDBJ whole genome shotgun (WGS) entry which is preliminary data.</text>
</comment>
<accession>A0A1F5ZTC0</accession>
<organism evidence="2 3">
    <name type="scientific">Candidatus Gottesmanbacteria bacterium RIFCSPHIGHO2_02_FULL_39_11</name>
    <dbReference type="NCBI Taxonomy" id="1798382"/>
    <lineage>
        <taxon>Bacteria</taxon>
        <taxon>Candidatus Gottesmaniibacteriota</taxon>
    </lineage>
</organism>
<protein>
    <recommendedName>
        <fullName evidence="1">Xylose isomerase-like TIM barrel domain-containing protein</fullName>
    </recommendedName>
</protein>
<name>A0A1F5ZTC0_9BACT</name>
<proteinExistence type="predicted"/>
<dbReference type="EMBL" id="MFJL01000019">
    <property type="protein sequence ID" value="OGG15726.1"/>
    <property type="molecule type" value="Genomic_DNA"/>
</dbReference>
<reference evidence="2 3" key="1">
    <citation type="journal article" date="2016" name="Nat. Commun.">
        <title>Thousands of microbial genomes shed light on interconnected biogeochemical processes in an aquifer system.</title>
        <authorList>
            <person name="Anantharaman K."/>
            <person name="Brown C.T."/>
            <person name="Hug L.A."/>
            <person name="Sharon I."/>
            <person name="Castelle C.J."/>
            <person name="Probst A.J."/>
            <person name="Thomas B.C."/>
            <person name="Singh A."/>
            <person name="Wilkins M.J."/>
            <person name="Karaoz U."/>
            <person name="Brodie E.L."/>
            <person name="Williams K.H."/>
            <person name="Hubbard S.S."/>
            <person name="Banfield J.F."/>
        </authorList>
    </citation>
    <scope>NUCLEOTIDE SEQUENCE [LARGE SCALE GENOMIC DNA]</scope>
</reference>
<sequence>MREQDGHYHARSRYKETEFEDYRYLMGDFRIAKDLNAKSLNVHLPFEIQHPQVYPNLQNGKDFILFGEDLKQLYGIPLYWENAPEQVYMDWTLKHGQTKWESVPDNIELTLDTGHLMMGSLDVKEAQERIEHVLFTRGIQIKHVHLHENDLVHDDHKQVGKEQTYTGGTVVTQDIFNRLTSGRTYIFEQDEILLK</sequence>
<dbReference type="Pfam" id="PF01261">
    <property type="entry name" value="AP_endonuc_2"/>
    <property type="match status" value="1"/>
</dbReference>
<dbReference type="InterPro" id="IPR036237">
    <property type="entry name" value="Xyl_isomerase-like_sf"/>
</dbReference>
<evidence type="ECO:0000313" key="3">
    <source>
        <dbReference type="Proteomes" id="UP000176923"/>
    </source>
</evidence>
<dbReference type="InterPro" id="IPR013022">
    <property type="entry name" value="Xyl_isomerase-like_TIM-brl"/>
</dbReference>